<feature type="domain" description="HTH cro/C1-type" evidence="5">
    <location>
        <begin position="7"/>
        <end position="29"/>
    </location>
</feature>
<dbReference type="Gene3D" id="1.10.260.40">
    <property type="entry name" value="lambda repressor-like DNA-binding domains"/>
    <property type="match status" value="1"/>
</dbReference>
<dbReference type="InterPro" id="IPR000843">
    <property type="entry name" value="HTH_LacI"/>
</dbReference>
<keyword evidence="3" id="KW-0804">Transcription</keyword>
<proteinExistence type="predicted"/>
<dbReference type="SUPFAM" id="SSF53822">
    <property type="entry name" value="Periplasmic binding protein-like I"/>
    <property type="match status" value="1"/>
</dbReference>
<dbReference type="SUPFAM" id="SSF47413">
    <property type="entry name" value="lambda repressor-like DNA-binding domains"/>
    <property type="match status" value="1"/>
</dbReference>
<evidence type="ECO:0000259" key="4">
    <source>
        <dbReference type="PROSITE" id="PS50932"/>
    </source>
</evidence>
<dbReference type="GO" id="GO:0003700">
    <property type="term" value="F:DNA-binding transcription factor activity"/>
    <property type="evidence" value="ECO:0007669"/>
    <property type="project" value="TreeGrafter"/>
</dbReference>
<dbReference type="PROSITE" id="PS50932">
    <property type="entry name" value="HTH_LACI_2"/>
    <property type="match status" value="1"/>
</dbReference>
<gene>
    <name evidence="6" type="ORF">H9725_03035</name>
</gene>
<reference evidence="6" key="2">
    <citation type="submission" date="2021-04" db="EMBL/GenBank/DDBJ databases">
        <authorList>
            <person name="Gilroy R."/>
        </authorList>
    </citation>
    <scope>NUCLEOTIDE SEQUENCE</scope>
    <source>
        <strain evidence="6">ChiBcec16-3735</strain>
    </source>
</reference>
<dbReference type="AlphaFoldDB" id="A0A9D2FFF8"/>
<dbReference type="PROSITE" id="PS00356">
    <property type="entry name" value="HTH_LACI_1"/>
    <property type="match status" value="1"/>
</dbReference>
<evidence type="ECO:0000259" key="5">
    <source>
        <dbReference type="PROSITE" id="PS50943"/>
    </source>
</evidence>
<dbReference type="Pfam" id="PF00356">
    <property type="entry name" value="LacI"/>
    <property type="match status" value="1"/>
</dbReference>
<dbReference type="Pfam" id="PF13377">
    <property type="entry name" value="Peripla_BP_3"/>
    <property type="match status" value="1"/>
</dbReference>
<reference evidence="6" key="1">
    <citation type="journal article" date="2021" name="PeerJ">
        <title>Extensive microbial diversity within the chicken gut microbiome revealed by metagenomics and culture.</title>
        <authorList>
            <person name="Gilroy R."/>
            <person name="Ravi A."/>
            <person name="Getino M."/>
            <person name="Pursley I."/>
            <person name="Horton D.L."/>
            <person name="Alikhan N.F."/>
            <person name="Baker D."/>
            <person name="Gharbi K."/>
            <person name="Hall N."/>
            <person name="Watson M."/>
            <person name="Adriaenssens E.M."/>
            <person name="Foster-Nyarko E."/>
            <person name="Jarju S."/>
            <person name="Secka A."/>
            <person name="Antonio M."/>
            <person name="Oren A."/>
            <person name="Chaudhuri R.R."/>
            <person name="La Ragione R."/>
            <person name="Hildebrand F."/>
            <person name="Pallen M.J."/>
        </authorList>
    </citation>
    <scope>NUCLEOTIDE SEQUENCE</scope>
    <source>
        <strain evidence="6">ChiBcec16-3735</strain>
    </source>
</reference>
<dbReference type="InterPro" id="IPR028082">
    <property type="entry name" value="Peripla_BP_I"/>
</dbReference>
<keyword evidence="1" id="KW-0805">Transcription regulation</keyword>
<dbReference type="PRINTS" id="PR00036">
    <property type="entry name" value="HTHLACI"/>
</dbReference>
<comment type="caution">
    <text evidence="6">The sequence shown here is derived from an EMBL/GenBank/DDBJ whole genome shotgun (WGS) entry which is preliminary data.</text>
</comment>
<evidence type="ECO:0000313" key="6">
    <source>
        <dbReference type="EMBL" id="HIZ57547.1"/>
    </source>
</evidence>
<dbReference type="InterPro" id="IPR001387">
    <property type="entry name" value="Cro/C1-type_HTH"/>
</dbReference>
<dbReference type="CDD" id="cd01392">
    <property type="entry name" value="HTH_LacI"/>
    <property type="match status" value="1"/>
</dbReference>
<dbReference type="Gene3D" id="3.40.50.2300">
    <property type="match status" value="2"/>
</dbReference>
<evidence type="ECO:0000313" key="7">
    <source>
        <dbReference type="Proteomes" id="UP000824065"/>
    </source>
</evidence>
<feature type="domain" description="HTH lacI-type" evidence="4">
    <location>
        <begin position="6"/>
        <end position="59"/>
    </location>
</feature>
<organism evidence="6 7">
    <name type="scientific">Candidatus Faecalibacterium gallistercoris</name>
    <dbReference type="NCBI Taxonomy" id="2838579"/>
    <lineage>
        <taxon>Bacteria</taxon>
        <taxon>Bacillati</taxon>
        <taxon>Bacillota</taxon>
        <taxon>Clostridia</taxon>
        <taxon>Eubacteriales</taxon>
        <taxon>Oscillospiraceae</taxon>
        <taxon>Faecalibacterium</taxon>
    </lineage>
</organism>
<dbReference type="PROSITE" id="PS50943">
    <property type="entry name" value="HTH_CROC1"/>
    <property type="match status" value="1"/>
</dbReference>
<dbReference type="SMART" id="SM00354">
    <property type="entry name" value="HTH_LACI"/>
    <property type="match status" value="1"/>
</dbReference>
<keyword evidence="2 6" id="KW-0238">DNA-binding</keyword>
<dbReference type="Proteomes" id="UP000824065">
    <property type="component" value="Unassembled WGS sequence"/>
</dbReference>
<dbReference type="GO" id="GO:0000976">
    <property type="term" value="F:transcription cis-regulatory region binding"/>
    <property type="evidence" value="ECO:0007669"/>
    <property type="project" value="TreeGrafter"/>
</dbReference>
<sequence length="328" mass="35980">MADRRSTIEDVAKRAGVSKSTVSRYLNGKPVRSGNYERIREAVGYYHFKANPFARLSAKRSKLIGIVLPDFDANTMPHVLTALDRYLRAKEYRPLFINTGGDLDFEIQSMEDLDRMRVDGIVVVANRLTQAHYGQMERMETPVVFFGQEFEGGYSVVNDDLAAGEGLARWVVDHGYRKAGCLWVPEDDIAVGRRRKEGVLKGLAVGGMKDVPVWETGDSLWDACQRAKAILSGSNPPDALLCATDRIAYGVYKAARELGLRIPQDIGVTGFGGYETSVLLDPPLTTVSFDVETAAAICADTILALHDAEARPAPVQVVGFKYLFGGSV</sequence>
<dbReference type="InterPro" id="IPR010982">
    <property type="entry name" value="Lambda_DNA-bd_dom_sf"/>
</dbReference>
<dbReference type="PANTHER" id="PTHR30146:SF154">
    <property type="entry name" value="TRANSCRIPTION REGULATOR, MEMBER OF GALR FAMILY"/>
    <property type="match status" value="1"/>
</dbReference>
<evidence type="ECO:0000256" key="3">
    <source>
        <dbReference type="ARBA" id="ARBA00023163"/>
    </source>
</evidence>
<dbReference type="InterPro" id="IPR046335">
    <property type="entry name" value="LacI/GalR-like_sensor"/>
</dbReference>
<dbReference type="EMBL" id="DXBJ01000021">
    <property type="protein sequence ID" value="HIZ57547.1"/>
    <property type="molecule type" value="Genomic_DNA"/>
</dbReference>
<dbReference type="CDD" id="cd01542">
    <property type="entry name" value="PBP1_TreR-like"/>
    <property type="match status" value="1"/>
</dbReference>
<protein>
    <submittedName>
        <fullName evidence="6">LacI family DNA-binding transcriptional regulator</fullName>
    </submittedName>
</protein>
<evidence type="ECO:0000256" key="1">
    <source>
        <dbReference type="ARBA" id="ARBA00023015"/>
    </source>
</evidence>
<name>A0A9D2FFF8_9FIRM</name>
<dbReference type="PANTHER" id="PTHR30146">
    <property type="entry name" value="LACI-RELATED TRANSCRIPTIONAL REPRESSOR"/>
    <property type="match status" value="1"/>
</dbReference>
<accession>A0A9D2FFF8</accession>
<evidence type="ECO:0000256" key="2">
    <source>
        <dbReference type="ARBA" id="ARBA00023125"/>
    </source>
</evidence>